<dbReference type="GO" id="GO:0019005">
    <property type="term" value="C:SCF ubiquitin ligase complex"/>
    <property type="evidence" value="ECO:0007669"/>
    <property type="project" value="TreeGrafter"/>
</dbReference>
<dbReference type="STRING" id="1263082.A0A068S6V1"/>
<sequence>MSQQQRDQHQRQRPNRPAAPQAAPARNRIRGPTSALTSFLREQGIHVPNRNVRGRRRHQQQEQRQAAATTTATTTVDGVESDTASTSTTDDPIAGGGNNNNSPESSSSSAQGSTSILYMPGRRVGRSQAAQNVIAQAQASSSSSSVSALASASKKKMIKKKRKSDDSDYEDSSGSETDDGTFVPASRPPRTKVVFCEKCKSRFSRSMSQNLDIQVENLCPNCREGGAGPSNSKQKAPRKRARGLTRPGGKDLAKVLSLQDICIRVLVKYIDEVEDFGDIGVDNLDTIAKIICRNRKLNNHTLRLLLNPLMTKLALYDCSNVDHCALANVAHFCYKLKELKLIYCGQLTSDVLQLYAERLNDLHSIDLSGPYLVFEEAWIKFLKTMGKRLKRFSLRHSFRFTKDCLLTLADHCPNLESLEFSDTPTLDDDWLEVLGRFDRLEKIRLAWPDENRHLSSESLITLISKIGPNLTELALPGCTLVDDDVLTKAIMEHCPKLKSLDLAHCHLISSEGVQTLFNEWASRYPRGGLEHLNLSRCLELDDKALEAILAYSAKTLKTLNLHSLDLLSSSGLEMIAGELRQEDEDEQGSSAKKKKPTEKKPAIACKELKQLDCSFVRSMDDYVLKKLSATCNALQELNVWGCYQLTDQILLPSTLRVCGREMAS</sequence>
<dbReference type="OrthoDB" id="421226at2759"/>
<dbReference type="InterPro" id="IPR032675">
    <property type="entry name" value="LRR_dom_sf"/>
</dbReference>
<organism evidence="2 3">
    <name type="scientific">Lichtheimia corymbifera JMRC:FSU:9682</name>
    <dbReference type="NCBI Taxonomy" id="1263082"/>
    <lineage>
        <taxon>Eukaryota</taxon>
        <taxon>Fungi</taxon>
        <taxon>Fungi incertae sedis</taxon>
        <taxon>Mucoromycota</taxon>
        <taxon>Mucoromycotina</taxon>
        <taxon>Mucoromycetes</taxon>
        <taxon>Mucorales</taxon>
        <taxon>Lichtheimiaceae</taxon>
        <taxon>Lichtheimia</taxon>
    </lineage>
</organism>
<feature type="compositionally biased region" description="Low complexity" evidence="1">
    <location>
        <begin position="99"/>
        <end position="114"/>
    </location>
</feature>
<comment type="caution">
    <text evidence="2">The sequence shown here is derived from an EMBL/GenBank/DDBJ whole genome shotgun (WGS) entry which is preliminary data.</text>
</comment>
<gene>
    <name evidence="2" type="ORF">LCOR_08981.1</name>
</gene>
<protein>
    <submittedName>
        <fullName evidence="2">Rni-like protein</fullName>
    </submittedName>
</protein>
<dbReference type="Gene3D" id="3.80.10.10">
    <property type="entry name" value="Ribonuclease Inhibitor"/>
    <property type="match status" value="2"/>
</dbReference>
<dbReference type="SMART" id="SM00367">
    <property type="entry name" value="LRR_CC"/>
    <property type="match status" value="8"/>
</dbReference>
<dbReference type="InterPro" id="IPR006553">
    <property type="entry name" value="Leu-rich_rpt_Cys-con_subtyp"/>
</dbReference>
<name>A0A068S6V1_9FUNG</name>
<evidence type="ECO:0000313" key="2">
    <source>
        <dbReference type="EMBL" id="CDH58103.1"/>
    </source>
</evidence>
<dbReference type="GO" id="GO:0031146">
    <property type="term" value="P:SCF-dependent proteasomal ubiquitin-dependent protein catabolic process"/>
    <property type="evidence" value="ECO:0007669"/>
    <property type="project" value="TreeGrafter"/>
</dbReference>
<dbReference type="EMBL" id="CBTN010000052">
    <property type="protein sequence ID" value="CDH58103.1"/>
    <property type="molecule type" value="Genomic_DNA"/>
</dbReference>
<feature type="compositionally biased region" description="Basic and acidic residues" evidence="1">
    <location>
        <begin position="1"/>
        <end position="10"/>
    </location>
</feature>
<dbReference type="Proteomes" id="UP000027586">
    <property type="component" value="Unassembled WGS sequence"/>
</dbReference>
<feature type="compositionally biased region" description="Low complexity" evidence="1">
    <location>
        <begin position="62"/>
        <end position="91"/>
    </location>
</feature>
<evidence type="ECO:0000313" key="3">
    <source>
        <dbReference type="Proteomes" id="UP000027586"/>
    </source>
</evidence>
<accession>A0A068S6V1</accession>
<dbReference type="PANTHER" id="PTHR13318">
    <property type="entry name" value="PARTNER OF PAIRED, ISOFORM B-RELATED"/>
    <property type="match status" value="1"/>
</dbReference>
<evidence type="ECO:0000256" key="1">
    <source>
        <dbReference type="SAM" id="MobiDB-lite"/>
    </source>
</evidence>
<dbReference type="Pfam" id="PF13516">
    <property type="entry name" value="LRR_6"/>
    <property type="match status" value="1"/>
</dbReference>
<feature type="region of interest" description="Disordered" evidence="1">
    <location>
        <begin position="1"/>
        <end position="114"/>
    </location>
</feature>
<feature type="compositionally biased region" description="Low complexity" evidence="1">
    <location>
        <begin position="15"/>
        <end position="26"/>
    </location>
</feature>
<dbReference type="AlphaFoldDB" id="A0A068S6V1"/>
<feature type="region of interest" description="Disordered" evidence="1">
    <location>
        <begin position="226"/>
        <end position="246"/>
    </location>
</feature>
<keyword evidence="3" id="KW-1185">Reference proteome</keyword>
<feature type="compositionally biased region" description="Basic residues" evidence="1">
    <location>
        <begin position="153"/>
        <end position="162"/>
    </location>
</feature>
<dbReference type="VEuPathDB" id="FungiDB:LCOR_08981.1"/>
<feature type="region of interest" description="Disordered" evidence="1">
    <location>
        <begin position="152"/>
        <end position="187"/>
    </location>
</feature>
<feature type="compositionally biased region" description="Acidic residues" evidence="1">
    <location>
        <begin position="167"/>
        <end position="179"/>
    </location>
</feature>
<proteinExistence type="predicted"/>
<dbReference type="InterPro" id="IPR001611">
    <property type="entry name" value="Leu-rich_rpt"/>
</dbReference>
<reference evidence="2" key="1">
    <citation type="submission" date="2013-08" db="EMBL/GenBank/DDBJ databases">
        <title>Gene expansion shapes genome architecture in the human pathogen Lichtheimia corymbifera: an evolutionary genomics analysis in the ancient terrestrial Mucorales (Mucoromycotina).</title>
        <authorList>
            <person name="Schwartze V.U."/>
            <person name="Winter S."/>
            <person name="Shelest E."/>
            <person name="Marcet-Houben M."/>
            <person name="Horn F."/>
            <person name="Wehner S."/>
            <person name="Hoffmann K."/>
            <person name="Riege K."/>
            <person name="Sammeth M."/>
            <person name="Nowrousian M."/>
            <person name="Valiante V."/>
            <person name="Linde J."/>
            <person name="Jacobsen I.D."/>
            <person name="Marz M."/>
            <person name="Brakhage A.A."/>
            <person name="Gabaldon T."/>
            <person name="Bocker S."/>
            <person name="Voigt K."/>
        </authorList>
    </citation>
    <scope>NUCLEOTIDE SEQUENCE [LARGE SCALE GENOMIC DNA]</scope>
    <source>
        <strain evidence="2">FSU 9682</strain>
    </source>
</reference>
<dbReference type="SUPFAM" id="SSF52047">
    <property type="entry name" value="RNI-like"/>
    <property type="match status" value="1"/>
</dbReference>